<protein>
    <recommendedName>
        <fullName evidence="1">Dienelactone hydrolase domain-containing protein</fullName>
    </recommendedName>
</protein>
<dbReference type="Gene3D" id="3.40.50.1820">
    <property type="entry name" value="alpha/beta hydrolase"/>
    <property type="match status" value="1"/>
</dbReference>
<organism evidence="2 3">
    <name type="scientific">Mycena rosella</name>
    <name type="common">Pink bonnet</name>
    <name type="synonym">Agaricus rosellus</name>
    <dbReference type="NCBI Taxonomy" id="1033263"/>
    <lineage>
        <taxon>Eukaryota</taxon>
        <taxon>Fungi</taxon>
        <taxon>Dikarya</taxon>
        <taxon>Basidiomycota</taxon>
        <taxon>Agaricomycotina</taxon>
        <taxon>Agaricomycetes</taxon>
        <taxon>Agaricomycetidae</taxon>
        <taxon>Agaricales</taxon>
        <taxon>Marasmiineae</taxon>
        <taxon>Mycenaceae</taxon>
        <taxon>Mycena</taxon>
    </lineage>
</organism>
<comment type="caution">
    <text evidence="2">The sequence shown here is derived from an EMBL/GenBank/DDBJ whole genome shotgun (WGS) entry which is preliminary data.</text>
</comment>
<name>A0AAD7FNE3_MYCRO</name>
<dbReference type="Pfam" id="PF01738">
    <property type="entry name" value="DLH"/>
    <property type="match status" value="1"/>
</dbReference>
<accession>A0AAD7FNE3</accession>
<evidence type="ECO:0000259" key="1">
    <source>
        <dbReference type="Pfam" id="PF01738"/>
    </source>
</evidence>
<dbReference type="EMBL" id="JARKIE010000540">
    <property type="protein sequence ID" value="KAJ7629577.1"/>
    <property type="molecule type" value="Genomic_DNA"/>
</dbReference>
<dbReference type="AlphaFoldDB" id="A0AAD7FNE3"/>
<dbReference type="InterPro" id="IPR002925">
    <property type="entry name" value="Dienelactn_hydro"/>
</dbReference>
<dbReference type="GO" id="GO:0016787">
    <property type="term" value="F:hydrolase activity"/>
    <property type="evidence" value="ECO:0007669"/>
    <property type="project" value="InterPro"/>
</dbReference>
<dbReference type="PANTHER" id="PTHR17630">
    <property type="entry name" value="DIENELACTONE HYDROLASE"/>
    <property type="match status" value="1"/>
</dbReference>
<dbReference type="PANTHER" id="PTHR17630:SF44">
    <property type="entry name" value="PROTEIN AIM2"/>
    <property type="match status" value="1"/>
</dbReference>
<sequence length="240" mass="26172">MSCPDCFKGAVLEGEPTGIISSQFDGAYFATGGTSKRAIILLTDIFGLPLKNPKILADNFAKHLECDLSFFDLVKFVWGVLPSVPAMVRHRPSVVEARTISLVKKLQIAKKYELLGAIGYCFGGGIATQIGASKPELFNSIILVHPLPPTDGQIKAIKTPTAWSSPEDDLAIKPARLAEIERLYAARKGTPNFVEYEIKVYPEPMGAVALEEDVWGQIHSGLNFTLYAHNCLNPTVLKTL</sequence>
<evidence type="ECO:0000313" key="3">
    <source>
        <dbReference type="Proteomes" id="UP001221757"/>
    </source>
</evidence>
<feature type="domain" description="Dienelactone hydrolase" evidence="1">
    <location>
        <begin position="95"/>
        <end position="203"/>
    </location>
</feature>
<evidence type="ECO:0000313" key="2">
    <source>
        <dbReference type="EMBL" id="KAJ7629577.1"/>
    </source>
</evidence>
<proteinExistence type="predicted"/>
<dbReference type="Proteomes" id="UP001221757">
    <property type="component" value="Unassembled WGS sequence"/>
</dbReference>
<dbReference type="InterPro" id="IPR029058">
    <property type="entry name" value="AB_hydrolase_fold"/>
</dbReference>
<reference evidence="2" key="1">
    <citation type="submission" date="2023-03" db="EMBL/GenBank/DDBJ databases">
        <title>Massive genome expansion in bonnet fungi (Mycena s.s.) driven by repeated elements and novel gene families across ecological guilds.</title>
        <authorList>
            <consortium name="Lawrence Berkeley National Laboratory"/>
            <person name="Harder C.B."/>
            <person name="Miyauchi S."/>
            <person name="Viragh M."/>
            <person name="Kuo A."/>
            <person name="Thoen E."/>
            <person name="Andreopoulos B."/>
            <person name="Lu D."/>
            <person name="Skrede I."/>
            <person name="Drula E."/>
            <person name="Henrissat B."/>
            <person name="Morin E."/>
            <person name="Kohler A."/>
            <person name="Barry K."/>
            <person name="LaButti K."/>
            <person name="Morin E."/>
            <person name="Salamov A."/>
            <person name="Lipzen A."/>
            <person name="Mereny Z."/>
            <person name="Hegedus B."/>
            <person name="Baldrian P."/>
            <person name="Stursova M."/>
            <person name="Weitz H."/>
            <person name="Taylor A."/>
            <person name="Grigoriev I.V."/>
            <person name="Nagy L.G."/>
            <person name="Martin F."/>
            <person name="Kauserud H."/>
        </authorList>
    </citation>
    <scope>NUCLEOTIDE SEQUENCE</scope>
    <source>
        <strain evidence="2">CBHHK067</strain>
    </source>
</reference>
<keyword evidence="3" id="KW-1185">Reference proteome</keyword>
<dbReference type="SUPFAM" id="SSF53474">
    <property type="entry name" value="alpha/beta-Hydrolases"/>
    <property type="match status" value="1"/>
</dbReference>
<gene>
    <name evidence="2" type="ORF">B0H17DRAFT_1150556</name>
</gene>